<keyword evidence="1" id="KW-0472">Membrane</keyword>
<dbReference type="SUPFAM" id="SSF53474">
    <property type="entry name" value="alpha/beta-Hydrolases"/>
    <property type="match status" value="1"/>
</dbReference>
<feature type="transmembrane region" description="Helical" evidence="1">
    <location>
        <begin position="12"/>
        <end position="29"/>
    </location>
</feature>
<dbReference type="InterPro" id="IPR029058">
    <property type="entry name" value="AB_hydrolase_fold"/>
</dbReference>
<dbReference type="AlphaFoldDB" id="A0A2W5HC64"/>
<dbReference type="EMBL" id="QFOT01000054">
    <property type="protein sequence ID" value="PZP55716.1"/>
    <property type="molecule type" value="Genomic_DNA"/>
</dbReference>
<evidence type="ECO:0000259" key="2">
    <source>
        <dbReference type="Pfam" id="PF12146"/>
    </source>
</evidence>
<protein>
    <recommendedName>
        <fullName evidence="2">Serine aminopeptidase S33 domain-containing protein</fullName>
    </recommendedName>
</protein>
<keyword evidence="1" id="KW-1133">Transmembrane helix</keyword>
<comment type="caution">
    <text evidence="3">The sequence shown here is derived from an EMBL/GenBank/DDBJ whole genome shotgun (WGS) entry which is preliminary data.</text>
</comment>
<dbReference type="Gene3D" id="3.40.50.1820">
    <property type="entry name" value="alpha/beta hydrolase"/>
    <property type="match status" value="1"/>
</dbReference>
<evidence type="ECO:0000313" key="4">
    <source>
        <dbReference type="Proteomes" id="UP000249739"/>
    </source>
</evidence>
<feature type="domain" description="Serine aminopeptidase S33" evidence="2">
    <location>
        <begin position="78"/>
        <end position="188"/>
    </location>
</feature>
<sequence length="253" mass="28943">MKLAVYLLKQIIWPVFLVYLAFIILLYLLQNTFVYIPPSLSKIDISRLNSFVHQEVKTSDGLYIKGYFKAPEKGMPLILEFHGNGSHPAWEYPKFSRLIEKGYGVFLAEYRGYGGNVGTPNEDNLYKDGDAYMSWIIRNPDLKNTPLIVYGSSIGSGVAVDAAAKNPEIKALILEVPFNDLSDVASWHYPYIPFIKHIMKNKFPNEQKIINIAAPKLFILAGKDKIVPMQYGKKLIYSKRQIILMFIIRVQYK</sequence>
<dbReference type="Pfam" id="PF12146">
    <property type="entry name" value="Hydrolase_4"/>
    <property type="match status" value="1"/>
</dbReference>
<gene>
    <name evidence="3" type="ORF">DI586_06035</name>
</gene>
<accession>A0A2W5HC64</accession>
<organism evidence="3 4">
    <name type="scientific">Micavibrio aeruginosavorus</name>
    <dbReference type="NCBI Taxonomy" id="349221"/>
    <lineage>
        <taxon>Bacteria</taxon>
        <taxon>Pseudomonadati</taxon>
        <taxon>Bdellovibrionota</taxon>
        <taxon>Bdellovibrionia</taxon>
        <taxon>Bdellovibrionales</taxon>
        <taxon>Pseudobdellovibrionaceae</taxon>
        <taxon>Micavibrio</taxon>
    </lineage>
</organism>
<reference evidence="3 4" key="1">
    <citation type="submission" date="2017-08" db="EMBL/GenBank/DDBJ databases">
        <title>Infants hospitalized years apart are colonized by the same room-sourced microbial strains.</title>
        <authorList>
            <person name="Brooks B."/>
            <person name="Olm M.R."/>
            <person name="Firek B.A."/>
            <person name="Baker R."/>
            <person name="Thomas B.C."/>
            <person name="Morowitz M.J."/>
            <person name="Banfield J.F."/>
        </authorList>
    </citation>
    <scope>NUCLEOTIDE SEQUENCE [LARGE SCALE GENOMIC DNA]</scope>
    <source>
        <strain evidence="3">S2_006_000_R2_64</strain>
    </source>
</reference>
<dbReference type="PANTHER" id="PTHR12277">
    <property type="entry name" value="ALPHA/BETA HYDROLASE DOMAIN-CONTAINING PROTEIN"/>
    <property type="match status" value="1"/>
</dbReference>
<evidence type="ECO:0000313" key="3">
    <source>
        <dbReference type="EMBL" id="PZP55716.1"/>
    </source>
</evidence>
<name>A0A2W5HC64_9BACT</name>
<proteinExistence type="predicted"/>
<dbReference type="PANTHER" id="PTHR12277:SF81">
    <property type="entry name" value="PROTEIN ABHD13"/>
    <property type="match status" value="1"/>
</dbReference>
<evidence type="ECO:0000256" key="1">
    <source>
        <dbReference type="SAM" id="Phobius"/>
    </source>
</evidence>
<dbReference type="Proteomes" id="UP000249739">
    <property type="component" value="Unassembled WGS sequence"/>
</dbReference>
<keyword evidence="1" id="KW-0812">Transmembrane</keyword>
<dbReference type="InterPro" id="IPR022742">
    <property type="entry name" value="Hydrolase_4"/>
</dbReference>